<evidence type="ECO:0000313" key="2">
    <source>
        <dbReference type="Proteomes" id="UP001208935"/>
    </source>
</evidence>
<dbReference type="InterPro" id="IPR058040">
    <property type="entry name" value="BW3TFN"/>
</dbReference>
<evidence type="ECO:0000313" key="1">
    <source>
        <dbReference type="EMBL" id="MCW5320550.1"/>
    </source>
</evidence>
<organism evidence="1 2">
    <name type="scientific">Verminephrobacter aporrectodeae subsp. tuberculatae</name>
    <dbReference type="NCBI Taxonomy" id="1110392"/>
    <lineage>
        <taxon>Bacteria</taxon>
        <taxon>Pseudomonadati</taxon>
        <taxon>Pseudomonadota</taxon>
        <taxon>Betaproteobacteria</taxon>
        <taxon>Burkholderiales</taxon>
        <taxon>Comamonadaceae</taxon>
        <taxon>Verminephrobacter</taxon>
    </lineage>
</organism>
<dbReference type="Proteomes" id="UP001208935">
    <property type="component" value="Unassembled WGS sequence"/>
</dbReference>
<dbReference type="EMBL" id="QZCW01000001">
    <property type="protein sequence ID" value="MCW5320550.1"/>
    <property type="molecule type" value="Genomic_DNA"/>
</dbReference>
<name>A0ABT3KQG6_9BURK</name>
<protein>
    <submittedName>
        <fullName evidence="1">Uncharacterized protein</fullName>
    </submittedName>
</protein>
<gene>
    <name evidence="1" type="ORF">D5039_04940</name>
</gene>
<reference evidence="2" key="1">
    <citation type="submission" date="2023-07" db="EMBL/GenBank/DDBJ databases">
        <title>Verminephrobacter genomes.</title>
        <authorList>
            <person name="Lund M.B."/>
        </authorList>
    </citation>
    <scope>NUCLEOTIDE SEQUENCE [LARGE SCALE GENOMIC DNA]</scope>
    <source>
        <strain evidence="2">AtM5-05</strain>
    </source>
</reference>
<keyword evidence="2" id="KW-1185">Reference proteome</keyword>
<comment type="caution">
    <text evidence="1">The sequence shown here is derived from an EMBL/GenBank/DDBJ whole genome shotgun (WGS) entry which is preliminary data.</text>
</comment>
<proteinExistence type="predicted"/>
<accession>A0ABT3KQG6</accession>
<dbReference type="Pfam" id="PF25691">
    <property type="entry name" value="BW3TFN"/>
    <property type="match status" value="1"/>
</dbReference>
<sequence length="160" mass="17492">MATLQESGRIALAIAIVSQPIHLAWGRGDTTWDSVPSPDPNNAITLAREIGRRAATQVSYCRPEPTGEIELATGRYALTATPTTNVYVKFTYAFGDAAGETVRELGIFLGTQIKATVPAGQRYFLPADLLTLGRLYALERVTGFLRSPTVRQVFEYVLPF</sequence>
<dbReference type="RefSeq" id="WP_265281261.1">
    <property type="nucleotide sequence ID" value="NZ_QZCW01000001.1"/>
</dbReference>